<comment type="caution">
    <text evidence="1">The sequence shown here is derived from an EMBL/GenBank/DDBJ whole genome shotgun (WGS) entry which is preliminary data.</text>
</comment>
<gene>
    <name evidence="1" type="ORF">EGH25_00685</name>
</gene>
<protein>
    <submittedName>
        <fullName evidence="1">Uncharacterized protein</fullName>
    </submittedName>
</protein>
<name>A0A9Q4GFS6_9EURY</name>
<proteinExistence type="predicted"/>
<dbReference type="EMBL" id="RKLV01000001">
    <property type="protein sequence ID" value="MCX2817882.1"/>
    <property type="molecule type" value="Genomic_DNA"/>
</dbReference>
<sequence>MTREAVREQLRLVSGSVFDVWTGEFRPSRAVGLGFVPSPVDGAARFFLGGTLSEEFTRHRAGYERGMKAALDYAEEVGVDGGSFGKYEDEVLETDYWYERCDEGRDELGDALLARYRRIGDDLGPIAGFPKDGFWEAAQGVYARDETLEALDHLLGYADTVEEHADGVALELTVASRNVDYTDEALRSLRATEERLFERVKAKADDVY</sequence>
<dbReference type="RefSeq" id="WP_266085399.1">
    <property type="nucleotide sequence ID" value="NZ_RKLV01000001.1"/>
</dbReference>
<organism evidence="1 2">
    <name type="scientific">Halorutilus salinus</name>
    <dbReference type="NCBI Taxonomy" id="2487751"/>
    <lineage>
        <taxon>Archaea</taxon>
        <taxon>Methanobacteriati</taxon>
        <taxon>Methanobacteriota</taxon>
        <taxon>Stenosarchaea group</taxon>
        <taxon>Halobacteria</taxon>
        <taxon>Halorutilales</taxon>
        <taxon>Halorutilaceae</taxon>
        <taxon>Halorutilus</taxon>
    </lineage>
</organism>
<keyword evidence="2" id="KW-1185">Reference proteome</keyword>
<evidence type="ECO:0000313" key="1">
    <source>
        <dbReference type="EMBL" id="MCX2817882.1"/>
    </source>
</evidence>
<reference evidence="1" key="1">
    <citation type="submission" date="2022-09" db="EMBL/GenBank/DDBJ databases">
        <title>Haloadaptaus new haloarchaeum isolated from saline soil.</title>
        <authorList>
            <person name="Duran-Viseras A."/>
            <person name="Sanchez-Porro C."/>
            <person name="Ventosa A."/>
        </authorList>
    </citation>
    <scope>NUCLEOTIDE SEQUENCE</scope>
    <source>
        <strain evidence="1">F3-133</strain>
    </source>
</reference>
<dbReference type="AlphaFoldDB" id="A0A9Q4GFS6"/>
<accession>A0A9Q4GFS6</accession>
<dbReference type="Proteomes" id="UP001149411">
    <property type="component" value="Unassembled WGS sequence"/>
</dbReference>
<evidence type="ECO:0000313" key="2">
    <source>
        <dbReference type="Proteomes" id="UP001149411"/>
    </source>
</evidence>